<name>A0A165E1M9_EXIGL</name>
<organism evidence="1 2">
    <name type="scientific">Exidia glandulosa HHB12029</name>
    <dbReference type="NCBI Taxonomy" id="1314781"/>
    <lineage>
        <taxon>Eukaryota</taxon>
        <taxon>Fungi</taxon>
        <taxon>Dikarya</taxon>
        <taxon>Basidiomycota</taxon>
        <taxon>Agaricomycotina</taxon>
        <taxon>Agaricomycetes</taxon>
        <taxon>Auriculariales</taxon>
        <taxon>Exidiaceae</taxon>
        <taxon>Exidia</taxon>
    </lineage>
</organism>
<dbReference type="EMBL" id="KV426173">
    <property type="protein sequence ID" value="KZV85874.1"/>
    <property type="molecule type" value="Genomic_DNA"/>
</dbReference>
<dbReference type="AlphaFoldDB" id="A0A165E1M9"/>
<accession>A0A165E1M9</accession>
<dbReference type="OrthoDB" id="3182995at2759"/>
<protein>
    <recommendedName>
        <fullName evidence="3">Protein kinase domain-containing protein</fullName>
    </recommendedName>
</protein>
<evidence type="ECO:0000313" key="1">
    <source>
        <dbReference type="EMBL" id="KZV85874.1"/>
    </source>
</evidence>
<sequence length="113" mass="12831">MSELAAARNRLFILVLERVGGELKCYLTEKQDMLHAYDEFAQLSVNLCRDIRANNIRMAPQSPPGFPRLASPLTGRTHNIRIIDLELALKTSFTDGAIMRSCKSYIKMLVYDL</sequence>
<reference evidence="1 2" key="1">
    <citation type="journal article" date="2016" name="Mol. Biol. Evol.">
        <title>Comparative Genomics of Early-Diverging Mushroom-Forming Fungi Provides Insights into the Origins of Lignocellulose Decay Capabilities.</title>
        <authorList>
            <person name="Nagy L.G."/>
            <person name="Riley R."/>
            <person name="Tritt A."/>
            <person name="Adam C."/>
            <person name="Daum C."/>
            <person name="Floudas D."/>
            <person name="Sun H."/>
            <person name="Yadav J.S."/>
            <person name="Pangilinan J."/>
            <person name="Larsson K.H."/>
            <person name="Matsuura K."/>
            <person name="Barry K."/>
            <person name="Labutti K."/>
            <person name="Kuo R."/>
            <person name="Ohm R.A."/>
            <person name="Bhattacharya S.S."/>
            <person name="Shirouzu T."/>
            <person name="Yoshinaga Y."/>
            <person name="Martin F.M."/>
            <person name="Grigoriev I.V."/>
            <person name="Hibbett D.S."/>
        </authorList>
    </citation>
    <scope>NUCLEOTIDE SEQUENCE [LARGE SCALE GENOMIC DNA]</scope>
    <source>
        <strain evidence="1 2">HHB12029</strain>
    </source>
</reference>
<evidence type="ECO:0000313" key="2">
    <source>
        <dbReference type="Proteomes" id="UP000077266"/>
    </source>
</evidence>
<keyword evidence="2" id="KW-1185">Reference proteome</keyword>
<gene>
    <name evidence="1" type="ORF">EXIGLDRAFT_841162</name>
</gene>
<dbReference type="Proteomes" id="UP000077266">
    <property type="component" value="Unassembled WGS sequence"/>
</dbReference>
<evidence type="ECO:0008006" key="3">
    <source>
        <dbReference type="Google" id="ProtNLM"/>
    </source>
</evidence>
<proteinExistence type="predicted"/>
<dbReference type="InParanoid" id="A0A165E1M9"/>